<proteinExistence type="predicted"/>
<dbReference type="PANTHER" id="PTHR47163:SF2">
    <property type="entry name" value="SI:DKEY-17M8.2"/>
    <property type="match status" value="1"/>
</dbReference>
<dbReference type="SMART" id="SM01126">
    <property type="entry name" value="DDE_Tnp_IS1595"/>
    <property type="match status" value="1"/>
</dbReference>
<dbReference type="PANTHER" id="PTHR47163">
    <property type="entry name" value="DDE_TNP_IS1595 DOMAIN-CONTAINING PROTEIN"/>
    <property type="match status" value="1"/>
</dbReference>
<dbReference type="Pfam" id="PF12762">
    <property type="entry name" value="DDE_Tnp_IS1595"/>
    <property type="match status" value="1"/>
</dbReference>
<organism evidence="2 3">
    <name type="scientific">Brachionus calyciflorus</name>
    <dbReference type="NCBI Taxonomy" id="104777"/>
    <lineage>
        <taxon>Eukaryota</taxon>
        <taxon>Metazoa</taxon>
        <taxon>Spiralia</taxon>
        <taxon>Gnathifera</taxon>
        <taxon>Rotifera</taxon>
        <taxon>Eurotatoria</taxon>
        <taxon>Monogononta</taxon>
        <taxon>Pseudotrocha</taxon>
        <taxon>Ploima</taxon>
        <taxon>Brachionidae</taxon>
        <taxon>Brachionus</taxon>
    </lineage>
</organism>
<dbReference type="OrthoDB" id="424490at2759"/>
<dbReference type="NCBIfam" id="NF033547">
    <property type="entry name" value="transpos_IS1595"/>
    <property type="match status" value="1"/>
</dbReference>
<sequence>MVARVKHNVGKDLKRVLVWMFGLICRTNDECYIEIVKDRTAETLQCICYDHVEDDSIICSDSWPSYNKLTQIKNFRHETVNHKYNFVNPNNKEIHTNRIESLWRQAKEKLKDMHGCDRMHLAGYLKEFMWRHNNKINRSSAFDQIMKALATVYNPYSSNQVQEYVENEPVCHEIGTSNDFLQSEREIKSTKKIQKDKSIDNLVINEKSILSNNL</sequence>
<feature type="domain" description="ISXO2-like transposase" evidence="1">
    <location>
        <begin position="1"/>
        <end position="133"/>
    </location>
</feature>
<dbReference type="AlphaFoldDB" id="A0A814GT15"/>
<dbReference type="Proteomes" id="UP000663879">
    <property type="component" value="Unassembled WGS sequence"/>
</dbReference>
<dbReference type="EMBL" id="CAJNOC010003853">
    <property type="protein sequence ID" value="CAF1000325.1"/>
    <property type="molecule type" value="Genomic_DNA"/>
</dbReference>
<dbReference type="InterPro" id="IPR053164">
    <property type="entry name" value="IS1016-like_transposase"/>
</dbReference>
<comment type="caution">
    <text evidence="2">The sequence shown here is derived from an EMBL/GenBank/DDBJ whole genome shotgun (WGS) entry which is preliminary data.</text>
</comment>
<keyword evidence="3" id="KW-1185">Reference proteome</keyword>
<gene>
    <name evidence="2" type="ORF">OXX778_LOCUS16371</name>
</gene>
<accession>A0A814GT15</accession>
<evidence type="ECO:0000313" key="2">
    <source>
        <dbReference type="EMBL" id="CAF1000325.1"/>
    </source>
</evidence>
<dbReference type="InterPro" id="IPR024445">
    <property type="entry name" value="Tnp_ISXO2-like"/>
</dbReference>
<evidence type="ECO:0000259" key="1">
    <source>
        <dbReference type="SMART" id="SM01126"/>
    </source>
</evidence>
<reference evidence="2" key="1">
    <citation type="submission" date="2021-02" db="EMBL/GenBank/DDBJ databases">
        <authorList>
            <person name="Nowell W R."/>
        </authorList>
    </citation>
    <scope>NUCLEOTIDE SEQUENCE</scope>
    <source>
        <strain evidence="2">Ploen Becks lab</strain>
    </source>
</reference>
<protein>
    <recommendedName>
        <fullName evidence="1">ISXO2-like transposase domain-containing protein</fullName>
    </recommendedName>
</protein>
<evidence type="ECO:0000313" key="3">
    <source>
        <dbReference type="Proteomes" id="UP000663879"/>
    </source>
</evidence>
<name>A0A814GT15_9BILA</name>